<evidence type="ECO:0000313" key="3">
    <source>
        <dbReference type="Proteomes" id="UP000260425"/>
    </source>
</evidence>
<feature type="domain" description="Major tropism determinant N-terminal" evidence="1">
    <location>
        <begin position="9"/>
        <end position="39"/>
    </location>
</feature>
<dbReference type="Gene3D" id="1.20.5.320">
    <property type="entry name" value="6-Phosphogluconate Dehydrogenase, domain 3"/>
    <property type="match status" value="1"/>
</dbReference>
<dbReference type="Proteomes" id="UP000260425">
    <property type="component" value="Segment"/>
</dbReference>
<dbReference type="EMBL" id="MH606185">
    <property type="protein sequence ID" value="AXH71141.1"/>
    <property type="molecule type" value="Genomic_DNA"/>
</dbReference>
<dbReference type="Gene3D" id="1.20.5.340">
    <property type="match status" value="1"/>
</dbReference>
<evidence type="ECO:0000313" key="2">
    <source>
        <dbReference type="EMBL" id="AXH71141.1"/>
    </source>
</evidence>
<evidence type="ECO:0000259" key="1">
    <source>
        <dbReference type="Pfam" id="PF18454"/>
    </source>
</evidence>
<dbReference type="SUPFAM" id="SSF58100">
    <property type="entry name" value="Bacterial hemolysins"/>
    <property type="match status" value="1"/>
</dbReference>
<proteinExistence type="predicted"/>
<name>A0A345MJV9_BPBSP</name>
<protein>
    <recommendedName>
        <fullName evidence="1">Major tropism determinant N-terminal domain-containing protein</fullName>
    </recommendedName>
</protein>
<dbReference type="InterPro" id="IPR041352">
    <property type="entry name" value="Mtd_N"/>
</dbReference>
<gene>
    <name evidence="2" type="ORF">BSP38_099</name>
</gene>
<dbReference type="Gene3D" id="1.20.5.190">
    <property type="match status" value="1"/>
</dbReference>
<accession>A0A345MJV9</accession>
<organism evidence="2 3">
    <name type="scientific">Bacillus phage BSP38</name>
    <dbReference type="NCBI Taxonomy" id="2283013"/>
    <lineage>
        <taxon>Viruses</taxon>
        <taxon>Duplodnaviria</taxon>
        <taxon>Heunggongvirae</taxon>
        <taxon>Uroviricota</taxon>
        <taxon>Caudoviricetes</taxon>
        <taxon>Herelleviridae</taxon>
        <taxon>Bastillevirinae</taxon>
        <taxon>Jeonjuvirus</taxon>
        <taxon>Jeonjuvirus BSP38</taxon>
    </lineage>
</organism>
<keyword evidence="3" id="KW-1185">Reference proteome</keyword>
<sequence length="371" mass="39135">MADVEKRKIKLRRGLEADLPTLDEGEPALTLDSGKFFIGGTTGNIQLSNQKDLETLQSSVDSLTADVEGTKTDLSDLQEDVGTVTADVSTAKSDISTLKSDVSTVKTKVGTAESNISALQADMTTNKSDVSTLKSDMTTAKSDISTLKADVSTDKSNISTLQTDTGKLKTDVSGIQGIVSSSSEAVSIGDATKDTTIKGKTKVSVEAPVLQVSSREAFHQGNFCNHAMFSSSETVTSATLVKDTYTDLTAVLDTVVSSFPAGKATGASYTIPREGVYSFNITLKVTTAVTAAAGYIRFGLKQSRGETVTDIDLQDVHYSNAFGTPFLSANFIYKCNVGDVITPEIKPLTEDVTIGAGTKCNIYFLGDSITA</sequence>
<reference evidence="2 3" key="1">
    <citation type="submission" date="2018-07" db="EMBL/GenBank/DDBJ databases">
        <title>Complete nucleotide sequence of Bacillus phage BSP38.</title>
        <authorList>
            <person name="Ghosh K."/>
            <person name="Kim K.-P."/>
        </authorList>
    </citation>
    <scope>NUCLEOTIDE SEQUENCE [LARGE SCALE GENOMIC DNA]</scope>
</reference>
<organismHost>
    <name type="scientific">Bacillus subtilis</name>
    <dbReference type="NCBI Taxonomy" id="1423"/>
</organismHost>
<dbReference type="Pfam" id="PF18454">
    <property type="entry name" value="Mtd_N"/>
    <property type="match status" value="1"/>
</dbReference>